<dbReference type="EMBL" id="CM046114">
    <property type="protein sequence ID" value="KAI8419981.1"/>
    <property type="molecule type" value="Genomic_DNA"/>
</dbReference>
<keyword evidence="2" id="KW-1185">Reference proteome</keyword>
<protein>
    <submittedName>
        <fullName evidence="1">Uncharacterized protein</fullName>
    </submittedName>
</protein>
<gene>
    <name evidence="1" type="ORF">MSG28_008584</name>
</gene>
<accession>A0ACC0J795</accession>
<organism evidence="1 2">
    <name type="scientific">Choristoneura fumiferana</name>
    <name type="common">Spruce budworm moth</name>
    <name type="synonym">Archips fumiferana</name>
    <dbReference type="NCBI Taxonomy" id="7141"/>
    <lineage>
        <taxon>Eukaryota</taxon>
        <taxon>Metazoa</taxon>
        <taxon>Ecdysozoa</taxon>
        <taxon>Arthropoda</taxon>
        <taxon>Hexapoda</taxon>
        <taxon>Insecta</taxon>
        <taxon>Pterygota</taxon>
        <taxon>Neoptera</taxon>
        <taxon>Endopterygota</taxon>
        <taxon>Lepidoptera</taxon>
        <taxon>Glossata</taxon>
        <taxon>Ditrysia</taxon>
        <taxon>Tortricoidea</taxon>
        <taxon>Tortricidae</taxon>
        <taxon>Tortricinae</taxon>
        <taxon>Choristoneura</taxon>
    </lineage>
</organism>
<proteinExistence type="predicted"/>
<sequence>MVPLLEKCQNYIRVMVSLGPSRLLICGTNSFRPFCREYMVQRDTYLMEREKTGQAVCPYDPEHNSTIVYAGKLIVIIIISL</sequence>
<evidence type="ECO:0000313" key="1">
    <source>
        <dbReference type="EMBL" id="KAI8419981.1"/>
    </source>
</evidence>
<name>A0ACC0J795_CHOFU</name>
<evidence type="ECO:0000313" key="2">
    <source>
        <dbReference type="Proteomes" id="UP001064048"/>
    </source>
</evidence>
<reference evidence="1 2" key="1">
    <citation type="journal article" date="2022" name="Genome Biol. Evol.">
        <title>The Spruce Budworm Genome: Reconstructing the Evolutionary History of Antifreeze Proteins.</title>
        <authorList>
            <person name="Beliveau C."/>
            <person name="Gagne P."/>
            <person name="Picq S."/>
            <person name="Vernygora O."/>
            <person name="Keeling C.I."/>
            <person name="Pinkney K."/>
            <person name="Doucet D."/>
            <person name="Wen F."/>
            <person name="Johnston J.S."/>
            <person name="Maaroufi H."/>
            <person name="Boyle B."/>
            <person name="Laroche J."/>
            <person name="Dewar K."/>
            <person name="Juretic N."/>
            <person name="Blackburn G."/>
            <person name="Nisole A."/>
            <person name="Brunet B."/>
            <person name="Brandao M."/>
            <person name="Lumley L."/>
            <person name="Duan J."/>
            <person name="Quan G."/>
            <person name="Lucarotti C.J."/>
            <person name="Roe A.D."/>
            <person name="Sperling F.A.H."/>
            <person name="Levesque R.C."/>
            <person name="Cusson M."/>
        </authorList>
    </citation>
    <scope>NUCLEOTIDE SEQUENCE [LARGE SCALE GENOMIC DNA]</scope>
    <source>
        <strain evidence="1">Glfc:IPQL:Cfum</strain>
    </source>
</reference>
<dbReference type="Proteomes" id="UP001064048">
    <property type="component" value="Chromosome 14"/>
</dbReference>
<comment type="caution">
    <text evidence="1">The sequence shown here is derived from an EMBL/GenBank/DDBJ whole genome shotgun (WGS) entry which is preliminary data.</text>
</comment>